<evidence type="ECO:0000313" key="6">
    <source>
        <dbReference type="Proteomes" id="UP000250140"/>
    </source>
</evidence>
<evidence type="ECO:0008006" key="7">
    <source>
        <dbReference type="Google" id="ProtNLM"/>
    </source>
</evidence>
<dbReference type="GO" id="GO:0001179">
    <property type="term" value="F:RNA polymerase I general transcription initiation factor binding"/>
    <property type="evidence" value="ECO:0007669"/>
    <property type="project" value="TreeGrafter"/>
</dbReference>
<dbReference type="InterPro" id="IPR048537">
    <property type="entry name" value="RRN6_HB"/>
</dbReference>
<evidence type="ECO:0000256" key="1">
    <source>
        <dbReference type="SAM" id="MobiDB-lite"/>
    </source>
</evidence>
<dbReference type="Pfam" id="PF10214">
    <property type="entry name" value="Rrn6_beta-prop"/>
    <property type="match status" value="1"/>
</dbReference>
<dbReference type="Proteomes" id="UP000250140">
    <property type="component" value="Unassembled WGS sequence"/>
</dbReference>
<dbReference type="OrthoDB" id="4090074at2759"/>
<evidence type="ECO:0000313" key="5">
    <source>
        <dbReference type="EMBL" id="OCL12444.1"/>
    </source>
</evidence>
<gene>
    <name evidence="5" type="ORF">AOQ84DRAFT_437008</name>
</gene>
<name>A0A8E2F8M4_9PEZI</name>
<keyword evidence="6" id="KW-1185">Reference proteome</keyword>
<evidence type="ECO:0000259" key="2">
    <source>
        <dbReference type="Pfam" id="PF10214"/>
    </source>
</evidence>
<sequence>MAEFSVNDLNFGHFGEAVYHPESQEWLFSRKPGRRRVLQVLGPFKASIPPSIRSEHPLSLDIKRPTHVFQTRTQSLVRSNPEIVPAFELLTPLARVSAAIISQVSNYDPVNGDLLAYGRAADVDNKRGKGRVRVAAIAAGEGREVLRLIQIREGRQGWREDRSVWLEVPTLDGESGWWVGDGAPIRQLCFAYSDDRATFLAVRMPTKTVIFRPLYHSSPVAPPNLPPYQLPPSRLNPYPVLSISIDQTGGVPHADVAFNPWYQRQVAFIDQEGAWSIWDIAGQQRKRLGYTAECFKTGTLVPLKPEPEDQVPKGAPDHEDGWARILWVGDVNTIVACSRRQLALFDLRGGIGKTTRLKCPTLDMPRTANWILDTKRSPQNHHQFFVLTSSHLFLLEVQCLDNEDDDSEEKAGANVILSWRHFRGIEDITLQLTMVGEGEEEILLMLYSRVNTLITTFRFFQSIEEPLQSASISDPTELRLPESLFNAAKAPEIISALSLERIQFNEDYRFQGHGPGPGSSYMNNDIRFYGLTIALGDLSTHEVLLYSLNPELEAHRNSPSNQVTVEIPSWHKKGSNAQYTYRSTAKVTGNSFIVPDGAIDEPGNDTLGAQLLSKPLQYPKLLYSKPKMKRDGDNSPWAVDNAFSYQEITNLGANEEKGLENAEEVVSVCERINNKLNEEAAAQDEPLNTLFDFARSFIKVTDIDEASLILQELLQAPLRTLDADIPSFEIKKIASTSYLRLIGLEKNDFSIATVFEDILRTLIAPLPRNIPREMRKVEEKLARRIAAESLLASFRVRFHETDMRIISPEMQQETSQSSSIALPVRSSEKGKERESSVFSEPSSSHYSTSSQAVPSLPTPETTPSLISGSSFTSFSSGLSDGPINRLKQHIHMSKPPSPQNHPGYQLLMHWQRHLNQDPKTYDWEATTRAIQEESDAEGDGLSTSRRARLQRRAERHLKRQRRETAAAAAATSASQPLLATELAQYRSSPGPAMSGVGSSQTGGVGSSQMGVASQLERGAFGGRPVAKKTKKTKTPGFR</sequence>
<evidence type="ECO:0000259" key="4">
    <source>
        <dbReference type="Pfam" id="PF20640"/>
    </source>
</evidence>
<feature type="region of interest" description="Disordered" evidence="1">
    <location>
        <begin position="983"/>
        <end position="1038"/>
    </location>
</feature>
<feature type="domain" description="RRN6 K-rich C-terminal" evidence="3">
    <location>
        <begin position="906"/>
        <end position="1037"/>
    </location>
</feature>
<dbReference type="GO" id="GO:0042790">
    <property type="term" value="P:nucleolar large rRNA transcription by RNA polymerase I"/>
    <property type="evidence" value="ECO:0007669"/>
    <property type="project" value="TreeGrafter"/>
</dbReference>
<dbReference type="AlphaFoldDB" id="A0A8E2F8M4"/>
<evidence type="ECO:0000259" key="3">
    <source>
        <dbReference type="Pfam" id="PF20639"/>
    </source>
</evidence>
<dbReference type="Pfam" id="PF20639">
    <property type="entry name" value="Rrn6_K-rich"/>
    <property type="match status" value="1"/>
</dbReference>
<feature type="compositionally biased region" description="Basic and acidic residues" evidence="1">
    <location>
        <begin position="826"/>
        <end position="835"/>
    </location>
</feature>
<dbReference type="GO" id="GO:0070860">
    <property type="term" value="C:RNA polymerase I core factor complex"/>
    <property type="evidence" value="ECO:0007669"/>
    <property type="project" value="TreeGrafter"/>
</dbReference>
<dbReference type="InterPro" id="IPR048536">
    <property type="entry name" value="Rrn6_K-rich"/>
</dbReference>
<dbReference type="EMBL" id="KV748876">
    <property type="protein sequence ID" value="OCL12444.1"/>
    <property type="molecule type" value="Genomic_DNA"/>
</dbReference>
<feature type="compositionally biased region" description="Low complexity" evidence="1">
    <location>
        <begin position="836"/>
        <end position="869"/>
    </location>
</feature>
<dbReference type="GO" id="GO:0001163">
    <property type="term" value="F:RNA polymerase I transcription regulatory region sequence-specific DNA binding"/>
    <property type="evidence" value="ECO:0007669"/>
    <property type="project" value="TreeGrafter"/>
</dbReference>
<dbReference type="InterPro" id="IPR019350">
    <property type="entry name" value="RNA_pol_I-sp_TIF_RRN6-like"/>
</dbReference>
<proteinExistence type="predicted"/>
<reference evidence="5 6" key="1">
    <citation type="journal article" date="2016" name="Nat. Commun.">
        <title>Ectomycorrhizal ecology is imprinted in the genome of the dominant symbiotic fungus Cenococcum geophilum.</title>
        <authorList>
            <consortium name="DOE Joint Genome Institute"/>
            <person name="Peter M."/>
            <person name="Kohler A."/>
            <person name="Ohm R.A."/>
            <person name="Kuo A."/>
            <person name="Krutzmann J."/>
            <person name="Morin E."/>
            <person name="Arend M."/>
            <person name="Barry K.W."/>
            <person name="Binder M."/>
            <person name="Choi C."/>
            <person name="Clum A."/>
            <person name="Copeland A."/>
            <person name="Grisel N."/>
            <person name="Haridas S."/>
            <person name="Kipfer T."/>
            <person name="LaButti K."/>
            <person name="Lindquist E."/>
            <person name="Lipzen A."/>
            <person name="Maire R."/>
            <person name="Meier B."/>
            <person name="Mihaltcheva S."/>
            <person name="Molinier V."/>
            <person name="Murat C."/>
            <person name="Poggeler S."/>
            <person name="Quandt C.A."/>
            <person name="Sperisen C."/>
            <person name="Tritt A."/>
            <person name="Tisserant E."/>
            <person name="Crous P.W."/>
            <person name="Henrissat B."/>
            <person name="Nehls U."/>
            <person name="Egli S."/>
            <person name="Spatafora J.W."/>
            <person name="Grigoriev I.V."/>
            <person name="Martin F.M."/>
        </authorList>
    </citation>
    <scope>NUCLEOTIDE SEQUENCE [LARGE SCALE GENOMIC DNA]</scope>
    <source>
        <strain evidence="5 6">CBS 207.34</strain>
    </source>
</reference>
<feature type="compositionally biased region" description="Polar residues" evidence="1">
    <location>
        <begin position="809"/>
        <end position="820"/>
    </location>
</feature>
<feature type="domain" description="RRN6 beta-propeller" evidence="2">
    <location>
        <begin position="108"/>
        <end position="481"/>
    </location>
</feature>
<dbReference type="PANTHER" id="PTHR28221">
    <property type="entry name" value="RNA POLYMERASE I-SPECIFIC TRANSCRIPTION INITIATION FACTOR RRN6"/>
    <property type="match status" value="1"/>
</dbReference>
<protein>
    <recommendedName>
        <fullName evidence="7">RNA polymerase I-specific transcription initiation factor RRN6-like protein</fullName>
    </recommendedName>
</protein>
<organism evidence="5 6">
    <name type="scientific">Glonium stellatum</name>
    <dbReference type="NCBI Taxonomy" id="574774"/>
    <lineage>
        <taxon>Eukaryota</taxon>
        <taxon>Fungi</taxon>
        <taxon>Dikarya</taxon>
        <taxon>Ascomycota</taxon>
        <taxon>Pezizomycotina</taxon>
        <taxon>Dothideomycetes</taxon>
        <taxon>Pleosporomycetidae</taxon>
        <taxon>Gloniales</taxon>
        <taxon>Gloniaceae</taxon>
        <taxon>Glonium</taxon>
    </lineage>
</organism>
<feature type="compositionally biased region" description="Basic residues" evidence="1">
    <location>
        <begin position="1025"/>
        <end position="1038"/>
    </location>
</feature>
<dbReference type="Pfam" id="PF20640">
    <property type="entry name" value="Rrn6_HB"/>
    <property type="match status" value="1"/>
</dbReference>
<feature type="region of interest" description="Disordered" evidence="1">
    <location>
        <begin position="807"/>
        <end position="869"/>
    </location>
</feature>
<dbReference type="PANTHER" id="PTHR28221:SF2">
    <property type="entry name" value="RNA POLYMERASE I-SPECIFIC TRANSCRIPTION INITIATION FACTOR RRN6"/>
    <property type="match status" value="1"/>
</dbReference>
<accession>A0A8E2F8M4</accession>
<dbReference type="InterPro" id="IPR048535">
    <property type="entry name" value="RRN6_beta-prop"/>
</dbReference>
<feature type="domain" description="RRN6 helical bundle" evidence="4">
    <location>
        <begin position="587"/>
        <end position="793"/>
    </location>
</feature>